<proteinExistence type="predicted"/>
<organism evidence="1">
    <name type="scientific">Siphoviridae sp. ctiV651</name>
    <dbReference type="NCBI Taxonomy" id="2827917"/>
    <lineage>
        <taxon>Viruses</taxon>
        <taxon>Duplodnaviria</taxon>
        <taxon>Heunggongvirae</taxon>
        <taxon>Uroviricota</taxon>
        <taxon>Caudoviricetes</taxon>
    </lineage>
</organism>
<protein>
    <submittedName>
        <fullName evidence="1">Uncharacterized protein</fullName>
    </submittedName>
</protein>
<accession>A0A8S5S4S5</accession>
<reference evidence="1" key="1">
    <citation type="journal article" date="2021" name="Proc. Natl. Acad. Sci. U.S.A.">
        <title>A Catalog of Tens of Thousands of Viruses from Human Metagenomes Reveals Hidden Associations with Chronic Diseases.</title>
        <authorList>
            <person name="Tisza M.J."/>
            <person name="Buck C.B."/>
        </authorList>
    </citation>
    <scope>NUCLEOTIDE SEQUENCE</scope>
    <source>
        <strain evidence="1">CtiV651</strain>
    </source>
</reference>
<evidence type="ECO:0000313" key="1">
    <source>
        <dbReference type="EMBL" id="DAF45945.1"/>
    </source>
</evidence>
<name>A0A8S5S4S5_9CAUD</name>
<sequence>MCSESLNDFELLFITACKRDSSRSCRSVPLTGIKIVKESPLCYLT</sequence>
<dbReference type="EMBL" id="BK032528">
    <property type="protein sequence ID" value="DAF45945.1"/>
    <property type="molecule type" value="Genomic_DNA"/>
</dbReference>